<accession>A0A1F5P3V1</accession>
<proteinExistence type="predicted"/>
<gene>
    <name evidence="1" type="ORF">A2846_03625</name>
</gene>
<dbReference type="Proteomes" id="UP000176339">
    <property type="component" value="Unassembled WGS sequence"/>
</dbReference>
<reference evidence="1 2" key="1">
    <citation type="journal article" date="2016" name="Nat. Commun.">
        <title>Thousands of microbial genomes shed light on interconnected biogeochemical processes in an aquifer system.</title>
        <authorList>
            <person name="Anantharaman K."/>
            <person name="Brown C.T."/>
            <person name="Hug L.A."/>
            <person name="Sharon I."/>
            <person name="Castelle C.J."/>
            <person name="Probst A.J."/>
            <person name="Thomas B.C."/>
            <person name="Singh A."/>
            <person name="Wilkins M.J."/>
            <person name="Karaoz U."/>
            <person name="Brodie E.L."/>
            <person name="Williams K.H."/>
            <person name="Hubbard S.S."/>
            <person name="Banfield J.F."/>
        </authorList>
    </citation>
    <scope>NUCLEOTIDE SEQUENCE [LARGE SCALE GENOMIC DNA]</scope>
</reference>
<evidence type="ECO:0000313" key="2">
    <source>
        <dbReference type="Proteomes" id="UP000176339"/>
    </source>
</evidence>
<sequence length="93" mass="10281">MENSQTISANQVTICGDACYGGRKISFNAPMVSDAASEEKSKVLGEYFGDIYLMFLREVTAFSIKAESTDAEHARLKSLLNELIRVRTDLQGK</sequence>
<evidence type="ECO:0000313" key="1">
    <source>
        <dbReference type="EMBL" id="OGE84589.1"/>
    </source>
</evidence>
<name>A0A1F5P3V1_9BACT</name>
<comment type="caution">
    <text evidence="1">The sequence shown here is derived from an EMBL/GenBank/DDBJ whole genome shotgun (WGS) entry which is preliminary data.</text>
</comment>
<organism evidence="1 2">
    <name type="scientific">Candidatus Doudnabacteria bacterium RIFCSPHIGHO2_01_FULL_49_9</name>
    <dbReference type="NCBI Taxonomy" id="1817827"/>
    <lineage>
        <taxon>Bacteria</taxon>
        <taxon>Candidatus Doudnaibacteriota</taxon>
    </lineage>
</organism>
<dbReference type="EMBL" id="MFEN01000003">
    <property type="protein sequence ID" value="OGE84589.1"/>
    <property type="molecule type" value="Genomic_DNA"/>
</dbReference>
<protein>
    <submittedName>
        <fullName evidence="1">Uncharacterized protein</fullName>
    </submittedName>
</protein>
<dbReference type="AlphaFoldDB" id="A0A1F5P3V1"/>